<evidence type="ECO:0000256" key="3">
    <source>
        <dbReference type="ARBA" id="ARBA00020071"/>
    </source>
</evidence>
<dbReference type="Gene3D" id="3.20.20.370">
    <property type="entry name" value="Glycoside hydrolase/deacetylase"/>
    <property type="match status" value="1"/>
</dbReference>
<evidence type="ECO:0000256" key="7">
    <source>
        <dbReference type="SAM" id="SignalP"/>
    </source>
</evidence>
<accession>A0A916RKW3</accession>
<evidence type="ECO:0000256" key="4">
    <source>
        <dbReference type="ARBA" id="ARBA00022723"/>
    </source>
</evidence>
<reference evidence="9 10" key="1">
    <citation type="journal article" date="2014" name="Int. J. Syst. Evol. Microbiol.">
        <title>Complete genome sequence of Corynebacterium casei LMG S-19264T (=DSM 44701T), isolated from a smear-ripened cheese.</title>
        <authorList>
            <consortium name="US DOE Joint Genome Institute (JGI-PGF)"/>
            <person name="Walter F."/>
            <person name="Albersmeier A."/>
            <person name="Kalinowski J."/>
            <person name="Ruckert C."/>
        </authorList>
    </citation>
    <scope>NUCLEOTIDE SEQUENCE [LARGE SCALE GENOMIC DNA]</scope>
    <source>
        <strain evidence="9 10">CGMCC 1.15896</strain>
    </source>
</reference>
<name>A0A916RKW3_9HYPH</name>
<keyword evidence="5" id="KW-0378">Hydrolase</keyword>
<organism evidence="9 10">
    <name type="scientific">Pelagibacterium lentulum</name>
    <dbReference type="NCBI Taxonomy" id="2029865"/>
    <lineage>
        <taxon>Bacteria</taxon>
        <taxon>Pseudomonadati</taxon>
        <taxon>Pseudomonadota</taxon>
        <taxon>Alphaproteobacteria</taxon>
        <taxon>Hyphomicrobiales</taxon>
        <taxon>Devosiaceae</taxon>
        <taxon>Pelagibacterium</taxon>
    </lineage>
</organism>
<evidence type="ECO:0000256" key="5">
    <source>
        <dbReference type="ARBA" id="ARBA00022801"/>
    </source>
</evidence>
<feature type="domain" description="NodB homology" evidence="8">
    <location>
        <begin position="88"/>
        <end position="271"/>
    </location>
</feature>
<dbReference type="CDD" id="cd10917">
    <property type="entry name" value="CE4_NodB_like_6s_7s"/>
    <property type="match status" value="1"/>
</dbReference>
<evidence type="ECO:0000259" key="8">
    <source>
        <dbReference type="PROSITE" id="PS51677"/>
    </source>
</evidence>
<dbReference type="GO" id="GO:0005975">
    <property type="term" value="P:carbohydrate metabolic process"/>
    <property type="evidence" value="ECO:0007669"/>
    <property type="project" value="InterPro"/>
</dbReference>
<dbReference type="AlphaFoldDB" id="A0A916RKW3"/>
<protein>
    <recommendedName>
        <fullName evidence="3">Chitooligosaccharide deacetylase</fullName>
    </recommendedName>
    <alternativeName>
        <fullName evidence="6">Nodulation protein B</fullName>
    </alternativeName>
</protein>
<dbReference type="InterPro" id="IPR011330">
    <property type="entry name" value="Glyco_hydro/deAcase_b/a-brl"/>
</dbReference>
<dbReference type="Proteomes" id="UP000596977">
    <property type="component" value="Unassembled WGS sequence"/>
</dbReference>
<dbReference type="PANTHER" id="PTHR10587:SF133">
    <property type="entry name" value="CHITIN DEACETYLASE 1-RELATED"/>
    <property type="match status" value="1"/>
</dbReference>
<dbReference type="PANTHER" id="PTHR10587">
    <property type="entry name" value="GLYCOSYL TRANSFERASE-RELATED"/>
    <property type="match status" value="1"/>
</dbReference>
<dbReference type="GO" id="GO:0016810">
    <property type="term" value="F:hydrolase activity, acting on carbon-nitrogen (but not peptide) bonds"/>
    <property type="evidence" value="ECO:0007669"/>
    <property type="project" value="InterPro"/>
</dbReference>
<dbReference type="InterPro" id="IPR002509">
    <property type="entry name" value="NODB_dom"/>
</dbReference>
<dbReference type="Pfam" id="PF01522">
    <property type="entry name" value="Polysacc_deac_1"/>
    <property type="match status" value="1"/>
</dbReference>
<feature type="chain" id="PRO_5038054248" description="Chitooligosaccharide deacetylase" evidence="7">
    <location>
        <begin position="23"/>
        <end position="296"/>
    </location>
</feature>
<comment type="caution">
    <text evidence="9">The sequence shown here is derived from an EMBL/GenBank/DDBJ whole genome shotgun (WGS) entry which is preliminary data.</text>
</comment>
<feature type="signal peptide" evidence="7">
    <location>
        <begin position="1"/>
        <end position="22"/>
    </location>
</feature>
<dbReference type="EMBL" id="BMKB01000007">
    <property type="protein sequence ID" value="GGA61127.1"/>
    <property type="molecule type" value="Genomic_DNA"/>
</dbReference>
<proteinExistence type="inferred from homology"/>
<sequence>MFVVLRFSLVLIALGVTLCGCAKPPQLQPQLAAYVGHDTDMVMTGSISADLSSEDIAMQPMPTPVGRGVLAGRTITVADGSQISLLPGEVVLTFDDGPRPGKTEAILDTLEAFNVNATFLMLGSAAQRHPELARAVARRGHAIGSHTYDHADLTTLSQTEAIAEIQAGHMAVSDALAAGGYEASRFFRFPYLSENGLLRASVVEGDLIVLGVDIDSKDYFRSTPQEVMDRTLARLEARGKGVVLFHDIHDRTVTMLPRFLAELEERGYSVVSLRTTGGGVFSRDLITAALPEGKAD</sequence>
<dbReference type="SUPFAM" id="SSF88713">
    <property type="entry name" value="Glycoside hydrolase/deacetylase"/>
    <property type="match status" value="1"/>
</dbReference>
<dbReference type="GO" id="GO:0016020">
    <property type="term" value="C:membrane"/>
    <property type="evidence" value="ECO:0007669"/>
    <property type="project" value="TreeGrafter"/>
</dbReference>
<evidence type="ECO:0000313" key="10">
    <source>
        <dbReference type="Proteomes" id="UP000596977"/>
    </source>
</evidence>
<evidence type="ECO:0000313" key="9">
    <source>
        <dbReference type="EMBL" id="GGA61127.1"/>
    </source>
</evidence>
<dbReference type="PROSITE" id="PS51257">
    <property type="entry name" value="PROKAR_LIPOPROTEIN"/>
    <property type="match status" value="1"/>
</dbReference>
<keyword evidence="7" id="KW-0732">Signal</keyword>
<evidence type="ECO:0000256" key="1">
    <source>
        <dbReference type="ARBA" id="ARBA00003236"/>
    </source>
</evidence>
<keyword evidence="4" id="KW-0479">Metal-binding</keyword>
<evidence type="ECO:0000256" key="2">
    <source>
        <dbReference type="ARBA" id="ARBA00010973"/>
    </source>
</evidence>
<gene>
    <name evidence="9" type="ORF">GCM10011499_34290</name>
</gene>
<evidence type="ECO:0000256" key="6">
    <source>
        <dbReference type="ARBA" id="ARBA00032976"/>
    </source>
</evidence>
<comment type="similarity">
    <text evidence="2">Belongs to the polysaccharide deacetylase family.</text>
</comment>
<dbReference type="GO" id="GO:0046872">
    <property type="term" value="F:metal ion binding"/>
    <property type="evidence" value="ECO:0007669"/>
    <property type="project" value="UniProtKB-KW"/>
</dbReference>
<keyword evidence="10" id="KW-1185">Reference proteome</keyword>
<dbReference type="PROSITE" id="PS51677">
    <property type="entry name" value="NODB"/>
    <property type="match status" value="1"/>
</dbReference>
<dbReference type="InterPro" id="IPR050248">
    <property type="entry name" value="Polysacc_deacetylase_ArnD"/>
</dbReference>
<comment type="function">
    <text evidence="1">Is involved in generating a small heat-stable compound (Nod), an acylated oligomer of N-acetylglucosamine, that stimulates mitosis in various plant protoplasts.</text>
</comment>